<dbReference type="EMBL" id="JANPWB010000008">
    <property type="protein sequence ID" value="KAJ1160604.1"/>
    <property type="molecule type" value="Genomic_DNA"/>
</dbReference>
<dbReference type="AlphaFoldDB" id="A0AAV7S6H6"/>
<evidence type="ECO:0000313" key="3">
    <source>
        <dbReference type="Proteomes" id="UP001066276"/>
    </source>
</evidence>
<proteinExistence type="predicted"/>
<dbReference type="Proteomes" id="UP001066276">
    <property type="component" value="Chromosome 4_2"/>
</dbReference>
<sequence length="89" mass="9923">MERRRARWSPSECWGTEGGPMVKRGSRIWSAKAPVRVAETRTGRSGTRVGPKHDNRLGPAGSGKQAPGEKLRAEVAQNGIKEDHRRHKR</sequence>
<accession>A0AAV7S6H6</accession>
<reference evidence="2" key="1">
    <citation type="journal article" date="2022" name="bioRxiv">
        <title>Sequencing and chromosome-scale assembly of the giantPleurodeles waltlgenome.</title>
        <authorList>
            <person name="Brown T."/>
            <person name="Elewa A."/>
            <person name="Iarovenko S."/>
            <person name="Subramanian E."/>
            <person name="Araus A.J."/>
            <person name="Petzold A."/>
            <person name="Susuki M."/>
            <person name="Suzuki K.-i.T."/>
            <person name="Hayashi T."/>
            <person name="Toyoda A."/>
            <person name="Oliveira C."/>
            <person name="Osipova E."/>
            <person name="Leigh N.D."/>
            <person name="Simon A."/>
            <person name="Yun M.H."/>
        </authorList>
    </citation>
    <scope>NUCLEOTIDE SEQUENCE</scope>
    <source>
        <strain evidence="2">20211129_DDA</strain>
        <tissue evidence="2">Liver</tissue>
    </source>
</reference>
<comment type="caution">
    <text evidence="2">The sequence shown here is derived from an EMBL/GenBank/DDBJ whole genome shotgun (WGS) entry which is preliminary data.</text>
</comment>
<protein>
    <submittedName>
        <fullName evidence="2">Uncharacterized protein</fullName>
    </submittedName>
</protein>
<evidence type="ECO:0000313" key="2">
    <source>
        <dbReference type="EMBL" id="KAJ1160604.1"/>
    </source>
</evidence>
<organism evidence="2 3">
    <name type="scientific">Pleurodeles waltl</name>
    <name type="common">Iberian ribbed newt</name>
    <dbReference type="NCBI Taxonomy" id="8319"/>
    <lineage>
        <taxon>Eukaryota</taxon>
        <taxon>Metazoa</taxon>
        <taxon>Chordata</taxon>
        <taxon>Craniata</taxon>
        <taxon>Vertebrata</taxon>
        <taxon>Euteleostomi</taxon>
        <taxon>Amphibia</taxon>
        <taxon>Batrachia</taxon>
        <taxon>Caudata</taxon>
        <taxon>Salamandroidea</taxon>
        <taxon>Salamandridae</taxon>
        <taxon>Pleurodelinae</taxon>
        <taxon>Pleurodeles</taxon>
    </lineage>
</organism>
<keyword evidence="3" id="KW-1185">Reference proteome</keyword>
<gene>
    <name evidence="2" type="ORF">NDU88_001100</name>
</gene>
<name>A0AAV7S6H6_PLEWA</name>
<feature type="region of interest" description="Disordered" evidence="1">
    <location>
        <begin position="1"/>
        <end position="89"/>
    </location>
</feature>
<evidence type="ECO:0000256" key="1">
    <source>
        <dbReference type="SAM" id="MobiDB-lite"/>
    </source>
</evidence>